<keyword evidence="3" id="KW-0809">Transit peptide</keyword>
<dbReference type="STRING" id="1296120.A0A1B9GWC3"/>
<dbReference type="InterPro" id="IPR031568">
    <property type="entry name" value="Pet117"/>
</dbReference>
<reference evidence="7" key="2">
    <citation type="submission" date="2013-12" db="EMBL/GenBank/DDBJ databases">
        <title>Evolution of pathogenesis and genome organization in the Tremellales.</title>
        <authorList>
            <person name="Cuomo C."/>
            <person name="Litvintseva A."/>
            <person name="Heitman J."/>
            <person name="Chen Y."/>
            <person name="Sun S."/>
            <person name="Springer D."/>
            <person name="Dromer F."/>
            <person name="Young S."/>
            <person name="Zeng Q."/>
            <person name="Chapman S."/>
            <person name="Gujja S."/>
            <person name="Saif S."/>
            <person name="Birren B."/>
        </authorList>
    </citation>
    <scope>NUCLEOTIDE SEQUENCE [LARGE SCALE GENOMIC DNA]</scope>
    <source>
        <strain evidence="7">BCC8398</strain>
    </source>
</reference>
<accession>A0A1B9GWC3</accession>
<evidence type="ECO:0000256" key="3">
    <source>
        <dbReference type="ARBA" id="ARBA00022946"/>
    </source>
</evidence>
<evidence type="ECO:0000256" key="1">
    <source>
        <dbReference type="ARBA" id="ARBA00004173"/>
    </source>
</evidence>
<feature type="compositionally biased region" description="Basic and acidic residues" evidence="5">
    <location>
        <begin position="117"/>
        <end position="141"/>
    </location>
</feature>
<feature type="region of interest" description="Disordered" evidence="5">
    <location>
        <begin position="54"/>
        <end position="156"/>
    </location>
</feature>
<feature type="compositionally biased region" description="Low complexity" evidence="5">
    <location>
        <begin position="54"/>
        <end position="67"/>
    </location>
</feature>
<keyword evidence="7" id="KW-1185">Reference proteome</keyword>
<comment type="subcellular location">
    <subcellularLocation>
        <location evidence="1">Mitochondrion</location>
    </subcellularLocation>
</comment>
<keyword evidence="4" id="KW-0496">Mitochondrion</keyword>
<proteinExistence type="inferred from homology"/>
<dbReference type="GO" id="GO:0033617">
    <property type="term" value="P:mitochondrial respiratory chain complex IV assembly"/>
    <property type="evidence" value="ECO:0007669"/>
    <property type="project" value="TreeGrafter"/>
</dbReference>
<dbReference type="PANTHER" id="PTHR28163">
    <property type="entry name" value="PROTEIN PET117 HOMOLOG, MITOCHONDRIAL"/>
    <property type="match status" value="1"/>
</dbReference>
<name>A0A1B9GWC3_9TREE</name>
<dbReference type="EMBL" id="KI669499">
    <property type="protein sequence ID" value="OCF35333.1"/>
    <property type="molecule type" value="Genomic_DNA"/>
</dbReference>
<feature type="compositionally biased region" description="Low complexity" evidence="5">
    <location>
        <begin position="75"/>
        <end position="86"/>
    </location>
</feature>
<gene>
    <name evidence="6" type="ORF">I316_02879</name>
</gene>
<evidence type="ECO:0000313" key="6">
    <source>
        <dbReference type="EMBL" id="OCF35333.1"/>
    </source>
</evidence>
<evidence type="ECO:0000256" key="5">
    <source>
        <dbReference type="SAM" id="MobiDB-lite"/>
    </source>
</evidence>
<comment type="similarity">
    <text evidence="2">Belongs to the PET117 family.</text>
</comment>
<evidence type="ECO:0000256" key="4">
    <source>
        <dbReference type="ARBA" id="ARBA00023128"/>
    </source>
</evidence>
<dbReference type="OrthoDB" id="76305at2759"/>
<organism evidence="6 7">
    <name type="scientific">Kwoniella heveanensis BCC8398</name>
    <dbReference type="NCBI Taxonomy" id="1296120"/>
    <lineage>
        <taxon>Eukaryota</taxon>
        <taxon>Fungi</taxon>
        <taxon>Dikarya</taxon>
        <taxon>Basidiomycota</taxon>
        <taxon>Agaricomycotina</taxon>
        <taxon>Tremellomycetes</taxon>
        <taxon>Tremellales</taxon>
        <taxon>Cryptococcaceae</taxon>
        <taxon>Kwoniella</taxon>
    </lineage>
</organism>
<dbReference type="AlphaFoldDB" id="A0A1B9GWC3"/>
<dbReference type="GO" id="GO:0005739">
    <property type="term" value="C:mitochondrion"/>
    <property type="evidence" value="ECO:0007669"/>
    <property type="project" value="UniProtKB-SubCell"/>
</dbReference>
<dbReference type="Proteomes" id="UP000092666">
    <property type="component" value="Unassembled WGS sequence"/>
</dbReference>
<evidence type="ECO:0000256" key="2">
    <source>
        <dbReference type="ARBA" id="ARBA00008197"/>
    </source>
</evidence>
<dbReference type="Pfam" id="PF15786">
    <property type="entry name" value="PET117"/>
    <property type="match status" value="1"/>
</dbReference>
<dbReference type="PANTHER" id="PTHR28163:SF1">
    <property type="entry name" value="PROTEIN PET117 HOMOLOG, MITOCHONDRIAL"/>
    <property type="match status" value="1"/>
</dbReference>
<sequence>MSRASKVFLASSIALSGVTVWGVHYIQKLESDNMYQGVLKDEARLAEKAAALLKAAASPLSSSSPSSNPNTQAHSSNTPLNTPSSPVQQPAPTVDPECQTCVISPPPQLLESQSAEQRAKERQLRMKEYEDQKKLDVRLRDAQGVSREPTGSSRLV</sequence>
<evidence type="ECO:0000313" key="7">
    <source>
        <dbReference type="Proteomes" id="UP000092666"/>
    </source>
</evidence>
<protein>
    <submittedName>
        <fullName evidence="6">Uncharacterized protein</fullName>
    </submittedName>
</protein>
<reference evidence="6 7" key="1">
    <citation type="submission" date="2013-07" db="EMBL/GenBank/DDBJ databases">
        <title>The Genome Sequence of Cryptococcus heveanensis BCC8398.</title>
        <authorList>
            <consortium name="The Broad Institute Genome Sequencing Platform"/>
            <person name="Cuomo C."/>
            <person name="Litvintseva A."/>
            <person name="Chen Y."/>
            <person name="Heitman J."/>
            <person name="Sun S."/>
            <person name="Springer D."/>
            <person name="Dromer F."/>
            <person name="Young S.K."/>
            <person name="Zeng Q."/>
            <person name="Gargeya S."/>
            <person name="Fitzgerald M."/>
            <person name="Abouelleil A."/>
            <person name="Alvarado L."/>
            <person name="Berlin A.M."/>
            <person name="Chapman S.B."/>
            <person name="Dewar J."/>
            <person name="Goldberg J."/>
            <person name="Griggs A."/>
            <person name="Gujja S."/>
            <person name="Hansen M."/>
            <person name="Howarth C."/>
            <person name="Imamovic A."/>
            <person name="Larimer J."/>
            <person name="McCowan C."/>
            <person name="Murphy C."/>
            <person name="Pearson M."/>
            <person name="Priest M."/>
            <person name="Roberts A."/>
            <person name="Saif S."/>
            <person name="Shea T."/>
            <person name="Sykes S."/>
            <person name="Wortman J."/>
            <person name="Nusbaum C."/>
            <person name="Birren B."/>
        </authorList>
    </citation>
    <scope>NUCLEOTIDE SEQUENCE [LARGE SCALE GENOMIC DNA]</scope>
    <source>
        <strain evidence="6 7">BCC8398</strain>
    </source>
</reference>